<feature type="domain" description="Type IV secretion system coupling protein TraD DNA-binding" evidence="2">
    <location>
        <begin position="63"/>
        <end position="378"/>
    </location>
</feature>
<comment type="caution">
    <text evidence="3">The sequence shown here is derived from an EMBL/GenBank/DDBJ whole genome shotgun (WGS) entry which is preliminary data.</text>
</comment>
<dbReference type="InterPro" id="IPR051162">
    <property type="entry name" value="T4SS_component"/>
</dbReference>
<dbReference type="Proteomes" id="UP000885695">
    <property type="component" value="Unassembled WGS sequence"/>
</dbReference>
<feature type="region of interest" description="Disordered" evidence="1">
    <location>
        <begin position="9"/>
        <end position="31"/>
    </location>
</feature>
<feature type="compositionally biased region" description="Basic and acidic residues" evidence="1">
    <location>
        <begin position="9"/>
        <end position="19"/>
    </location>
</feature>
<dbReference type="PANTHER" id="PTHR30121:SF6">
    <property type="entry name" value="SLR6007 PROTEIN"/>
    <property type="match status" value="1"/>
</dbReference>
<organism evidence="3">
    <name type="scientific">candidate division CPR3 bacterium</name>
    <dbReference type="NCBI Taxonomy" id="2268181"/>
    <lineage>
        <taxon>Bacteria</taxon>
        <taxon>Bacteria division CPR3</taxon>
    </lineage>
</organism>
<dbReference type="CDD" id="cd01127">
    <property type="entry name" value="TrwB_TraG_TraD_VirD4"/>
    <property type="match status" value="1"/>
</dbReference>
<name>A0A7C1SNX5_UNCC3</name>
<dbReference type="Gene3D" id="3.40.50.300">
    <property type="entry name" value="P-loop containing nucleotide triphosphate hydrolases"/>
    <property type="match status" value="2"/>
</dbReference>
<dbReference type="PANTHER" id="PTHR30121">
    <property type="entry name" value="UNCHARACTERIZED PROTEIN YJGR-RELATED"/>
    <property type="match status" value="1"/>
</dbReference>
<evidence type="ECO:0000256" key="1">
    <source>
        <dbReference type="SAM" id="MobiDB-lite"/>
    </source>
</evidence>
<dbReference type="InterPro" id="IPR027417">
    <property type="entry name" value="P-loop_NTPase"/>
</dbReference>
<accession>A0A7C1SNX5</accession>
<dbReference type="Pfam" id="PF10412">
    <property type="entry name" value="TrwB_AAD_bind"/>
    <property type="match status" value="1"/>
</dbReference>
<dbReference type="EMBL" id="DRHL01000071">
    <property type="protein sequence ID" value="HEB13592.1"/>
    <property type="molecule type" value="Genomic_DNA"/>
</dbReference>
<evidence type="ECO:0000259" key="2">
    <source>
        <dbReference type="Pfam" id="PF10412"/>
    </source>
</evidence>
<reference evidence="3" key="1">
    <citation type="journal article" date="2020" name="mSystems">
        <title>Genome- and Community-Level Interaction Insights into Carbon Utilization and Element Cycling Functions of Hydrothermarchaeota in Hydrothermal Sediment.</title>
        <authorList>
            <person name="Zhou Z."/>
            <person name="Liu Y."/>
            <person name="Xu W."/>
            <person name="Pan J."/>
            <person name="Luo Z.H."/>
            <person name="Li M."/>
        </authorList>
    </citation>
    <scope>NUCLEOTIDE SEQUENCE [LARGE SCALE GENOMIC DNA]</scope>
    <source>
        <strain evidence="3">HyVt-369</strain>
    </source>
</reference>
<proteinExistence type="predicted"/>
<evidence type="ECO:0000313" key="3">
    <source>
        <dbReference type="EMBL" id="HEB13592.1"/>
    </source>
</evidence>
<dbReference type="InterPro" id="IPR019476">
    <property type="entry name" value="T4SS_TraD_DNA-bd"/>
</dbReference>
<dbReference type="SUPFAM" id="SSF52540">
    <property type="entry name" value="P-loop containing nucleoside triphosphate hydrolases"/>
    <property type="match status" value="1"/>
</dbReference>
<gene>
    <name evidence="3" type="ORF">ENI13_01280</name>
</gene>
<sequence>MSFWTRLLKREKTKTKAESEGPPQEDLSEPKVRYEKIPSALDFGWYWSENKEELQMAKIAEKDRATHLYVIGATGTGKTKFLEFLIQQDIEKGNGFGVIDPHGDLIEDIKGFLACYYDDPRDEKKISERVVLIEPTDPDFSATFNPLDKLSNVSAAEQANELVSAFKKIWADSWGVRMEDLMRNSLIALGEAGLTLAELAQFLTRRAFRETVLEKVNHPIATEYFQRFNALTDRGQVTWIEPVMNKINAFFSDERIRQMFSHPKSSFNLREIMDHRKILLIKLDKGKLKGSADLLGSLLMAKVQMAAFSRSDVFQNKRTPFYLYIDEFQNFASESFSVILSEARKYGLSLIMAHQTLAQISTELKSLILGNAGIQVYFRLNRQDAQLLAKEGFGYSGFEVKRMSSLRPIFWSLAEEWERRIEDLQNLSPRHCYVKHKIEGGIIPLRTVDIEPAWKVLGMSEEKYSEFLRDVPFGMKYLLPRRKLDALSKERQRLVTEKVEARREKEKKPTPVSSKILLDEVKVKRKETVFPKEEKAQILEGVGGQQHRYLQTLIKKTAEEKGYRAIIEKPTPDGLGKVDVGLERNGKRIACEISLTSTNEQELSNIEKCLKADYDEVILCSPEKKTLKKVKKLTTQKLKESDLKKLLFFQPEELFFYLEKEAAGEASKEERVKGYKVKVQFQPVAEAEKKTKREAVAQVIVQALRRLKKGK</sequence>
<protein>
    <submittedName>
        <fullName evidence="3">DUF87 domain-containing protein</fullName>
    </submittedName>
</protein>
<dbReference type="AlphaFoldDB" id="A0A7C1SNX5"/>